<sequence length="269" mass="30993">MGKKRNKFVDAHSHISLTYYKSPDIIDMIVEQAHHNRIDFLIVNGGHPAENKEVLKLAKKYDIIKPVIGIHPESGIDGDDYKQVEELITPEVVGIGEIGLDYFYEDAPSRENQIASFENQIILANKYNLPAVIHIRDHEDKDQAYQDVFDVLSKYPNTKCMLHTYSGSLRWAKKFEQFPNLYFSFSGSITYGTNNQAREVIAYLPLERMLTETDAPYLRVHPYTGELNEPNTVLFVAYYMAGIKQVGAEKFVDRINRNVRKLFNLKDEK</sequence>
<dbReference type="SUPFAM" id="SSF51556">
    <property type="entry name" value="Metallo-dependent hydrolases"/>
    <property type="match status" value="1"/>
</dbReference>
<dbReference type="EC" id="3.1.-.-" evidence="1"/>
<dbReference type="GO" id="GO:0016787">
    <property type="term" value="F:hydrolase activity"/>
    <property type="evidence" value="ECO:0007669"/>
    <property type="project" value="UniProtKB-KW"/>
</dbReference>
<dbReference type="Gene3D" id="3.20.20.140">
    <property type="entry name" value="Metal-dependent hydrolases"/>
    <property type="match status" value="1"/>
</dbReference>
<name>A0ABY9H9W4_9MOLU</name>
<dbReference type="Proteomes" id="UP001237011">
    <property type="component" value="Chromosome"/>
</dbReference>
<dbReference type="EMBL" id="CP132191">
    <property type="protein sequence ID" value="WLP85369.1"/>
    <property type="molecule type" value="Genomic_DNA"/>
</dbReference>
<dbReference type="PIRSF" id="PIRSF005902">
    <property type="entry name" value="DNase_TatD"/>
    <property type="match status" value="1"/>
</dbReference>
<dbReference type="PANTHER" id="PTHR46124:SF2">
    <property type="entry name" value="D-AMINOACYL-TRNA DEACYLASE"/>
    <property type="match status" value="1"/>
</dbReference>
<keyword evidence="1" id="KW-0378">Hydrolase</keyword>
<dbReference type="Pfam" id="PF01026">
    <property type="entry name" value="TatD_DNase"/>
    <property type="match status" value="1"/>
</dbReference>
<evidence type="ECO:0000313" key="2">
    <source>
        <dbReference type="Proteomes" id="UP001237011"/>
    </source>
</evidence>
<accession>A0ABY9H9W4</accession>
<dbReference type="InterPro" id="IPR001130">
    <property type="entry name" value="TatD-like"/>
</dbReference>
<organism evidence="1 2">
    <name type="scientific">Mycoplasma seminis</name>
    <dbReference type="NCBI Taxonomy" id="512749"/>
    <lineage>
        <taxon>Bacteria</taxon>
        <taxon>Bacillati</taxon>
        <taxon>Mycoplasmatota</taxon>
        <taxon>Mollicutes</taxon>
        <taxon>Mycoplasmataceae</taxon>
        <taxon>Mycoplasma</taxon>
    </lineage>
</organism>
<protein>
    <submittedName>
        <fullName evidence="1">TatD family hydrolase</fullName>
        <ecNumber evidence="1">3.1.-.-</ecNumber>
    </submittedName>
</protein>
<dbReference type="InterPro" id="IPR032466">
    <property type="entry name" value="Metal_Hydrolase"/>
</dbReference>
<evidence type="ECO:0000313" key="1">
    <source>
        <dbReference type="EMBL" id="WLP85369.1"/>
    </source>
</evidence>
<dbReference type="RefSeq" id="WP_305937805.1">
    <property type="nucleotide sequence ID" value="NZ_CP132191.1"/>
</dbReference>
<proteinExistence type="predicted"/>
<gene>
    <name evidence="1" type="ORF">Q8852_03550</name>
</gene>
<reference evidence="1" key="1">
    <citation type="submission" date="2023-08" db="EMBL/GenBank/DDBJ databases">
        <title>Complete genome sequence of Mycoplasma seminis 2200.</title>
        <authorList>
            <person name="Spergser J."/>
        </authorList>
    </citation>
    <scope>NUCLEOTIDE SEQUENCE [LARGE SCALE GENOMIC DNA]</scope>
    <source>
        <strain evidence="1">2200</strain>
    </source>
</reference>
<dbReference type="CDD" id="cd01310">
    <property type="entry name" value="TatD_DNAse"/>
    <property type="match status" value="1"/>
</dbReference>
<dbReference type="PANTHER" id="PTHR46124">
    <property type="entry name" value="D-AMINOACYL-TRNA DEACYLASE"/>
    <property type="match status" value="1"/>
</dbReference>
<keyword evidence="2" id="KW-1185">Reference proteome</keyword>